<dbReference type="AlphaFoldDB" id="A0A848ELD2"/>
<evidence type="ECO:0000313" key="4">
    <source>
        <dbReference type="Proteomes" id="UP000548582"/>
    </source>
</evidence>
<evidence type="ECO:0000256" key="1">
    <source>
        <dbReference type="SAM" id="Phobius"/>
    </source>
</evidence>
<name>A0A848ELD2_9PROT</name>
<comment type="caution">
    <text evidence="3">The sequence shown here is derived from an EMBL/GenBank/DDBJ whole genome shotgun (WGS) entry which is preliminary data.</text>
</comment>
<evidence type="ECO:0000313" key="3">
    <source>
        <dbReference type="EMBL" id="NMJ44177.1"/>
    </source>
</evidence>
<dbReference type="InterPro" id="IPR027783">
    <property type="entry name" value="Bacterial_PH-related"/>
</dbReference>
<keyword evidence="1" id="KW-1133">Transmembrane helix</keyword>
<keyword evidence="4" id="KW-1185">Reference proteome</keyword>
<keyword evidence="1" id="KW-0812">Transmembrane</keyword>
<dbReference type="Pfam" id="PF10882">
    <property type="entry name" value="bPH_5"/>
    <property type="match status" value="1"/>
</dbReference>
<dbReference type="RefSeq" id="WP_170056359.1">
    <property type="nucleotide sequence ID" value="NZ_JABBKX010000012.1"/>
</dbReference>
<feature type="domain" description="Bacterial Pleckstrin homology" evidence="2">
    <location>
        <begin position="65"/>
        <end position="164"/>
    </location>
</feature>
<gene>
    <name evidence="3" type="ORF">GWK16_23215</name>
</gene>
<protein>
    <recommendedName>
        <fullName evidence="2">Bacterial Pleckstrin homology domain-containing protein</fullName>
    </recommendedName>
</protein>
<proteinExistence type="predicted"/>
<keyword evidence="1" id="KW-0472">Membrane</keyword>
<dbReference type="Proteomes" id="UP000548582">
    <property type="component" value="Unassembled WGS sequence"/>
</dbReference>
<evidence type="ECO:0000259" key="2">
    <source>
        <dbReference type="Pfam" id="PF10882"/>
    </source>
</evidence>
<reference evidence="3 4" key="1">
    <citation type="submission" date="2020-03" db="EMBL/GenBank/DDBJ databases">
        <authorList>
            <person name="Sun Q."/>
        </authorList>
    </citation>
    <scope>NUCLEOTIDE SEQUENCE [LARGE SCALE GENOMIC DNA]</scope>
    <source>
        <strain evidence="3 4">JC162</strain>
    </source>
</reference>
<organism evidence="3 4">
    <name type="scientific">Neoroseomonas marina</name>
    <dbReference type="NCBI Taxonomy" id="1232220"/>
    <lineage>
        <taxon>Bacteria</taxon>
        <taxon>Pseudomonadati</taxon>
        <taxon>Pseudomonadota</taxon>
        <taxon>Alphaproteobacteria</taxon>
        <taxon>Acetobacterales</taxon>
        <taxon>Acetobacteraceae</taxon>
        <taxon>Neoroseomonas</taxon>
    </lineage>
</organism>
<feature type="transmembrane region" description="Helical" evidence="1">
    <location>
        <begin position="42"/>
        <end position="62"/>
    </location>
</feature>
<feature type="transmembrane region" description="Helical" evidence="1">
    <location>
        <begin position="12"/>
        <end position="36"/>
    </location>
</feature>
<dbReference type="EMBL" id="JABBKX010000012">
    <property type="protein sequence ID" value="NMJ44177.1"/>
    <property type="molecule type" value="Genomic_DNA"/>
</dbReference>
<sequence length="172" mass="18488">MAERRFACTLDGLAIAMTLVSWVTSLGAAAIILVVVGLTLPLLAAPFLLIFVGVPVWTMLVAPRGYLVGPTGLTVLRQVGGRVVPFAAIAGARRIARSDLGWVWRTFGSGGAHGYFGRYRSRTLGPLVLEATRRDRWVLVQRRDGQPDLVLSPDDPDGFLAALDAAHRSTPL</sequence>
<accession>A0A848ELD2</accession>